<comment type="caution">
    <text evidence="2">The sequence shown here is derived from an EMBL/GenBank/DDBJ whole genome shotgun (WGS) entry which is preliminary data.</text>
</comment>
<feature type="compositionally biased region" description="Low complexity" evidence="1">
    <location>
        <begin position="306"/>
        <end position="317"/>
    </location>
</feature>
<reference evidence="2" key="1">
    <citation type="journal article" date="2015" name="Nature">
        <title>Complex archaea that bridge the gap between prokaryotes and eukaryotes.</title>
        <authorList>
            <person name="Spang A."/>
            <person name="Saw J.H."/>
            <person name="Jorgensen S.L."/>
            <person name="Zaremba-Niedzwiedzka K."/>
            <person name="Martijn J."/>
            <person name="Lind A.E."/>
            <person name="van Eijk R."/>
            <person name="Schleper C."/>
            <person name="Guy L."/>
            <person name="Ettema T.J."/>
        </authorList>
    </citation>
    <scope>NUCLEOTIDE SEQUENCE</scope>
</reference>
<sequence length="341" mass="36121">VQAAPEPPEGTEPEGAPQTFEEAVTQLNDTTQRYKSLQGMFAPLNAKVSDLGHHQSAAAKSATAWKAHSDKASAENTQLRAHIAQLESGNGGSPAPLGSQVQSGDEGRRGEGDQTSRTVTLLKSINWNEHETMKKQGDDVAALWLAEKIIGITEDARTRDIQALRDQFDSFSKPIKESQADAKVRREVMTTALSSFNAVADLTGETGDPLFPELYDQKVASEVGKTWMSMGLPPEHLNSPAGVVQAILNYRFFKDSSALPPTASSPASPGDGDAEGEGGEGGTVPDNTHLNSRAIRALSKIPPAAPSAASARAEGGPAATIKGALRNLREADETFGFPTRK</sequence>
<feature type="compositionally biased region" description="Low complexity" evidence="1">
    <location>
        <begin position="259"/>
        <end position="271"/>
    </location>
</feature>
<evidence type="ECO:0000313" key="2">
    <source>
        <dbReference type="EMBL" id="KKL09637.1"/>
    </source>
</evidence>
<accession>A0A0F9B753</accession>
<dbReference type="AlphaFoldDB" id="A0A0F9B753"/>
<protein>
    <submittedName>
        <fullName evidence="2">Uncharacterized protein</fullName>
    </submittedName>
</protein>
<feature type="region of interest" description="Disordered" evidence="1">
    <location>
        <begin position="259"/>
        <end position="317"/>
    </location>
</feature>
<organism evidence="2">
    <name type="scientific">marine sediment metagenome</name>
    <dbReference type="NCBI Taxonomy" id="412755"/>
    <lineage>
        <taxon>unclassified sequences</taxon>
        <taxon>metagenomes</taxon>
        <taxon>ecological metagenomes</taxon>
    </lineage>
</organism>
<evidence type="ECO:0000256" key="1">
    <source>
        <dbReference type="SAM" id="MobiDB-lite"/>
    </source>
</evidence>
<proteinExistence type="predicted"/>
<feature type="region of interest" description="Disordered" evidence="1">
    <location>
        <begin position="87"/>
        <end position="116"/>
    </location>
</feature>
<gene>
    <name evidence="2" type="ORF">LCGC14_2563860</name>
</gene>
<feature type="compositionally biased region" description="Basic and acidic residues" evidence="1">
    <location>
        <begin position="105"/>
        <end position="114"/>
    </location>
</feature>
<dbReference type="EMBL" id="LAZR01042391">
    <property type="protein sequence ID" value="KKL09637.1"/>
    <property type="molecule type" value="Genomic_DNA"/>
</dbReference>
<feature type="non-terminal residue" evidence="2">
    <location>
        <position position="1"/>
    </location>
</feature>
<name>A0A0F9B753_9ZZZZ</name>